<comment type="caution">
    <text evidence="3">The sequence shown here is derived from an EMBL/GenBank/DDBJ whole genome shotgun (WGS) entry which is preliminary data.</text>
</comment>
<dbReference type="Proteomes" id="UP001150538">
    <property type="component" value="Unassembled WGS sequence"/>
</dbReference>
<comment type="subcellular location">
    <subcellularLocation>
        <location evidence="2">Peroxisome membrane</location>
    </subcellularLocation>
</comment>
<gene>
    <name evidence="3" type="ORF">H4219_001035</name>
</gene>
<dbReference type="GO" id="GO:0007031">
    <property type="term" value="P:peroxisome organization"/>
    <property type="evidence" value="ECO:0007669"/>
    <property type="project" value="UniProtKB-KW"/>
</dbReference>
<evidence type="ECO:0000313" key="4">
    <source>
        <dbReference type="Proteomes" id="UP001150538"/>
    </source>
</evidence>
<dbReference type="PANTHER" id="PTHR13299">
    <property type="entry name" value="PEROXISOMAL MEMBRANE PROTEIN PEX16"/>
    <property type="match status" value="1"/>
</dbReference>
<keyword evidence="2" id="KW-0962">Peroxisome biogenesis</keyword>
<dbReference type="AlphaFoldDB" id="A0A9W8A7K1"/>
<accession>A0A9W8A7K1</accession>
<keyword evidence="2" id="KW-0576">Peroxisome</keyword>
<keyword evidence="4" id="KW-1185">Reference proteome</keyword>
<dbReference type="OrthoDB" id="2021143at2759"/>
<evidence type="ECO:0000313" key="3">
    <source>
        <dbReference type="EMBL" id="KAJ1920799.1"/>
    </source>
</evidence>
<dbReference type="InterPro" id="IPR013919">
    <property type="entry name" value="Pex16"/>
</dbReference>
<reference evidence="3" key="1">
    <citation type="submission" date="2022-07" db="EMBL/GenBank/DDBJ databases">
        <title>Phylogenomic reconstructions and comparative analyses of Kickxellomycotina fungi.</title>
        <authorList>
            <person name="Reynolds N.K."/>
            <person name="Stajich J.E."/>
            <person name="Barry K."/>
            <person name="Grigoriev I.V."/>
            <person name="Crous P."/>
            <person name="Smith M.E."/>
        </authorList>
    </citation>
    <scope>NUCLEOTIDE SEQUENCE</scope>
    <source>
        <strain evidence="3">NBRC 100468</strain>
    </source>
</reference>
<dbReference type="Pfam" id="PF08610">
    <property type="entry name" value="Pex16"/>
    <property type="match status" value="1"/>
</dbReference>
<comment type="similarity">
    <text evidence="1 2">Belongs to the peroxin-16 family.</text>
</comment>
<name>A0A9W8A7K1_9FUNG</name>
<dbReference type="PANTHER" id="PTHR13299:SF0">
    <property type="entry name" value="PEROXISOMAL MEMBRANE PROTEIN PEX16"/>
    <property type="match status" value="1"/>
</dbReference>
<proteinExistence type="inferred from homology"/>
<organism evidence="3 4">
    <name type="scientific">Mycoemilia scoparia</name>
    <dbReference type="NCBI Taxonomy" id="417184"/>
    <lineage>
        <taxon>Eukaryota</taxon>
        <taxon>Fungi</taxon>
        <taxon>Fungi incertae sedis</taxon>
        <taxon>Zoopagomycota</taxon>
        <taxon>Kickxellomycotina</taxon>
        <taxon>Kickxellomycetes</taxon>
        <taxon>Kickxellales</taxon>
        <taxon>Kickxellaceae</taxon>
        <taxon>Mycoemilia</taxon>
    </lineage>
</organism>
<sequence length="269" mass="29846">MLSKYQQFLLNNAAQISSIEGAIRALTYVLPGRFSDAEIASEGIYTVLSFLSLYHDRILAKAAHAGLLVKNGKEVLVSQETPFNRYQLTFWNSSKTYRCIALILCSSQFTEKLVEMLVKKKWGEKRKWQIVSWIEIIKAACRLVLLKTTRDRMVLGSMYPERIVDPATLDSSSAKTSGNINGFVKPTSWKGKRSGNVFESVETIMSKSERQSGGISGIISFKASPPEAVIPGHRLVRPLKLLGLTGELLYILRPVAYGKTSLLVENAGA</sequence>
<evidence type="ECO:0000256" key="2">
    <source>
        <dbReference type="RuleBase" id="RU365003"/>
    </source>
</evidence>
<evidence type="ECO:0000256" key="1">
    <source>
        <dbReference type="ARBA" id="ARBA00009505"/>
    </source>
</evidence>
<dbReference type="EMBL" id="JANBPU010000009">
    <property type="protein sequence ID" value="KAJ1920799.1"/>
    <property type="molecule type" value="Genomic_DNA"/>
</dbReference>
<protein>
    <recommendedName>
        <fullName evidence="2">Peroxisomal membrane protein PEX16</fullName>
    </recommendedName>
</protein>
<dbReference type="GO" id="GO:0005778">
    <property type="term" value="C:peroxisomal membrane"/>
    <property type="evidence" value="ECO:0007669"/>
    <property type="project" value="UniProtKB-SubCell"/>
</dbReference>